<evidence type="ECO:0000256" key="7">
    <source>
        <dbReference type="ARBA" id="ARBA00022840"/>
    </source>
</evidence>
<evidence type="ECO:0000256" key="9">
    <source>
        <dbReference type="ARBA" id="ARBA00023136"/>
    </source>
</evidence>
<dbReference type="PANTHER" id="PTHR43790">
    <property type="entry name" value="CARBOHYDRATE TRANSPORT ATP-BINDING PROTEIN MG119-RELATED"/>
    <property type="match status" value="1"/>
</dbReference>
<keyword evidence="5" id="KW-0677">Repeat</keyword>
<dbReference type="RefSeq" id="WP_211568996.1">
    <property type="nucleotide sequence ID" value="NZ_FNYY01000023.1"/>
</dbReference>
<dbReference type="InterPro" id="IPR003593">
    <property type="entry name" value="AAA+_ATPase"/>
</dbReference>
<organism evidence="11 12">
    <name type="scientific">Marinovum algicola</name>
    <dbReference type="NCBI Taxonomy" id="42444"/>
    <lineage>
        <taxon>Bacteria</taxon>
        <taxon>Pseudomonadati</taxon>
        <taxon>Pseudomonadota</taxon>
        <taxon>Alphaproteobacteria</taxon>
        <taxon>Rhodobacterales</taxon>
        <taxon>Roseobacteraceae</taxon>
        <taxon>Marinovum</taxon>
    </lineage>
</organism>
<dbReference type="GeneID" id="80820583"/>
<keyword evidence="8" id="KW-1278">Translocase</keyword>
<feature type="domain" description="ABC transporter" evidence="10">
    <location>
        <begin position="15"/>
        <end position="251"/>
    </location>
</feature>
<keyword evidence="9" id="KW-0472">Membrane</keyword>
<evidence type="ECO:0000256" key="5">
    <source>
        <dbReference type="ARBA" id="ARBA00022737"/>
    </source>
</evidence>
<evidence type="ECO:0000256" key="4">
    <source>
        <dbReference type="ARBA" id="ARBA00022597"/>
    </source>
</evidence>
<dbReference type="Gene3D" id="3.40.50.300">
    <property type="entry name" value="P-loop containing nucleotide triphosphate hydrolases"/>
    <property type="match status" value="2"/>
</dbReference>
<reference evidence="11 12" key="1">
    <citation type="submission" date="2016-10" db="EMBL/GenBank/DDBJ databases">
        <authorList>
            <person name="Varghese N."/>
            <person name="Submissions S."/>
        </authorList>
    </citation>
    <scope>NUCLEOTIDE SEQUENCE [LARGE SCALE GENOMIC DNA]</scope>
    <source>
        <strain evidence="11 12">FF3</strain>
    </source>
</reference>
<dbReference type="InterPro" id="IPR017871">
    <property type="entry name" value="ABC_transporter-like_CS"/>
</dbReference>
<dbReference type="GO" id="GO:0005524">
    <property type="term" value="F:ATP binding"/>
    <property type="evidence" value="ECO:0007669"/>
    <property type="project" value="UniProtKB-KW"/>
</dbReference>
<dbReference type="AlphaFoldDB" id="A0A975WED1"/>
<evidence type="ECO:0000313" key="12">
    <source>
        <dbReference type="Proteomes" id="UP000182932"/>
    </source>
</evidence>
<evidence type="ECO:0000313" key="11">
    <source>
        <dbReference type="EMBL" id="SEK06634.1"/>
    </source>
</evidence>
<dbReference type="PANTHER" id="PTHR43790:SF9">
    <property type="entry name" value="GALACTOFURANOSE TRANSPORTER ATP-BINDING PROTEIN YTFR"/>
    <property type="match status" value="1"/>
</dbReference>
<accession>A0A975WED1</accession>
<dbReference type="Pfam" id="PF00005">
    <property type="entry name" value="ABC_tran"/>
    <property type="match status" value="2"/>
</dbReference>
<evidence type="ECO:0000256" key="1">
    <source>
        <dbReference type="ARBA" id="ARBA00004202"/>
    </source>
</evidence>
<keyword evidence="2" id="KW-0813">Transport</keyword>
<dbReference type="GO" id="GO:0016887">
    <property type="term" value="F:ATP hydrolysis activity"/>
    <property type="evidence" value="ECO:0007669"/>
    <property type="project" value="InterPro"/>
</dbReference>
<evidence type="ECO:0000256" key="8">
    <source>
        <dbReference type="ARBA" id="ARBA00022967"/>
    </source>
</evidence>
<keyword evidence="4" id="KW-0762">Sugar transport</keyword>
<dbReference type="GO" id="GO:0005886">
    <property type="term" value="C:plasma membrane"/>
    <property type="evidence" value="ECO:0007669"/>
    <property type="project" value="UniProtKB-SubCell"/>
</dbReference>
<dbReference type="CDD" id="cd03215">
    <property type="entry name" value="ABC_Carb_Monos_II"/>
    <property type="match status" value="1"/>
</dbReference>
<comment type="subcellular location">
    <subcellularLocation>
        <location evidence="1">Cell membrane</location>
        <topology evidence="1">Peripheral membrane protein</topology>
    </subcellularLocation>
</comment>
<dbReference type="Proteomes" id="UP000182932">
    <property type="component" value="Unassembled WGS sequence"/>
</dbReference>
<dbReference type="SMART" id="SM00382">
    <property type="entry name" value="AAA"/>
    <property type="match status" value="2"/>
</dbReference>
<dbReference type="FunFam" id="3.40.50.300:FF:000127">
    <property type="entry name" value="Ribose import ATP-binding protein RbsA"/>
    <property type="match status" value="1"/>
</dbReference>
<sequence>MQHSEPVDPGLSPLLRATGLGKSFPGVQALSGVNFDLFAGEVHCLIGENGAGKSTLVKILAGVQEADAGTFEVNGKAMSFANPQDSQAAGVACIFQELAVVDGLSVSENILLGDEPGRFGFFDSKAADVLAQDLLDSIGFSELRADQPARDLSAAQRQAVMIAKALRQNARVIIMDEPTSPLEEAEVRKLFKVIDRLRAAGKGIIYVSHKMREIDELGDRITVFKDGHRVGTVTRGAATPEDLVRMMVGRKLDTLFPARDSQPGAPTLEVRGLSNPHIRNIDLTVRRNEILGIAGLVGSGRTEMLRAIFGADRVSSGTVTVENAPVPLNSIPAAIEAGIAMVPEERRSAGIVPVLSVADNTAIIWDQYVNRRAHDGPRSDAIQKIIEMLGVRTASVTQSISALSGGNQQKVVVGKWLLSQTRVLLLDEPTRGVDVGAKKEIYQIIHDLAEQGLAVVFVSSELPELLGLADRIVVMNGGEIVGGLSGDATEEQVIELSMLHAATPILTGEHP</sequence>
<dbReference type="InterPro" id="IPR003439">
    <property type="entry name" value="ABC_transporter-like_ATP-bd"/>
</dbReference>
<gene>
    <name evidence="11" type="ORF">SAMN04487940_12327</name>
</gene>
<dbReference type="CDD" id="cd03216">
    <property type="entry name" value="ABC_Carb_Monos_I"/>
    <property type="match status" value="1"/>
</dbReference>
<keyword evidence="12" id="KW-1185">Reference proteome</keyword>
<evidence type="ECO:0000259" key="10">
    <source>
        <dbReference type="PROSITE" id="PS50893"/>
    </source>
</evidence>
<proteinExistence type="predicted"/>
<feature type="domain" description="ABC transporter" evidence="10">
    <location>
        <begin position="250"/>
        <end position="502"/>
    </location>
</feature>
<dbReference type="InterPro" id="IPR027417">
    <property type="entry name" value="P-loop_NTPase"/>
</dbReference>
<evidence type="ECO:0000256" key="6">
    <source>
        <dbReference type="ARBA" id="ARBA00022741"/>
    </source>
</evidence>
<dbReference type="EMBL" id="FNYY01000023">
    <property type="protein sequence ID" value="SEK06634.1"/>
    <property type="molecule type" value="Genomic_DNA"/>
</dbReference>
<keyword evidence="6" id="KW-0547">Nucleotide-binding</keyword>
<dbReference type="PROSITE" id="PS50893">
    <property type="entry name" value="ABC_TRANSPORTER_2"/>
    <property type="match status" value="2"/>
</dbReference>
<protein>
    <submittedName>
        <fullName evidence="11">Monosaccharide ABC transporter ATP-binding protein, CUT2 family</fullName>
    </submittedName>
</protein>
<keyword evidence="7 11" id="KW-0067">ATP-binding</keyword>
<comment type="caution">
    <text evidence="11">The sequence shown here is derived from an EMBL/GenBank/DDBJ whole genome shotgun (WGS) entry which is preliminary data.</text>
</comment>
<dbReference type="InterPro" id="IPR050107">
    <property type="entry name" value="ABC_carbohydrate_import_ATPase"/>
</dbReference>
<dbReference type="SUPFAM" id="SSF52540">
    <property type="entry name" value="P-loop containing nucleoside triphosphate hydrolases"/>
    <property type="match status" value="2"/>
</dbReference>
<evidence type="ECO:0000256" key="3">
    <source>
        <dbReference type="ARBA" id="ARBA00022475"/>
    </source>
</evidence>
<dbReference type="PROSITE" id="PS00211">
    <property type="entry name" value="ABC_TRANSPORTER_1"/>
    <property type="match status" value="1"/>
</dbReference>
<keyword evidence="3" id="KW-1003">Cell membrane</keyword>
<evidence type="ECO:0000256" key="2">
    <source>
        <dbReference type="ARBA" id="ARBA00022448"/>
    </source>
</evidence>
<name>A0A975WED1_9RHOB</name>